<organism evidence="1 2">
    <name type="scientific">Monosporascus cannonballus</name>
    <dbReference type="NCBI Taxonomy" id="155416"/>
    <lineage>
        <taxon>Eukaryota</taxon>
        <taxon>Fungi</taxon>
        <taxon>Dikarya</taxon>
        <taxon>Ascomycota</taxon>
        <taxon>Pezizomycotina</taxon>
        <taxon>Sordariomycetes</taxon>
        <taxon>Xylariomycetidae</taxon>
        <taxon>Xylariales</taxon>
        <taxon>Xylariales incertae sedis</taxon>
        <taxon>Monosporascus</taxon>
    </lineage>
</organism>
<evidence type="ECO:0000313" key="1">
    <source>
        <dbReference type="EMBL" id="RYO91867.1"/>
    </source>
</evidence>
<keyword evidence="2" id="KW-1185">Reference proteome</keyword>
<comment type="caution">
    <text evidence="1">The sequence shown here is derived from an EMBL/GenBank/DDBJ whole genome shotgun (WGS) entry which is preliminary data.</text>
</comment>
<proteinExistence type="predicted"/>
<dbReference type="EMBL" id="QJNS01000035">
    <property type="protein sequence ID" value="RYO91867.1"/>
    <property type="molecule type" value="Genomic_DNA"/>
</dbReference>
<protein>
    <submittedName>
        <fullName evidence="1">Uncharacterized protein</fullName>
    </submittedName>
</protein>
<evidence type="ECO:0000313" key="2">
    <source>
        <dbReference type="Proteomes" id="UP000294003"/>
    </source>
</evidence>
<reference evidence="1 2" key="1">
    <citation type="submission" date="2018-06" db="EMBL/GenBank/DDBJ databases">
        <title>Complete Genomes of Monosporascus.</title>
        <authorList>
            <person name="Robinson A.J."/>
            <person name="Natvig D.O."/>
        </authorList>
    </citation>
    <scope>NUCLEOTIDE SEQUENCE [LARGE SCALE GENOMIC DNA]</scope>
    <source>
        <strain evidence="1 2">CBS 609.92</strain>
    </source>
</reference>
<accession>A0ABY0HEX0</accession>
<dbReference type="Proteomes" id="UP000294003">
    <property type="component" value="Unassembled WGS sequence"/>
</dbReference>
<sequence>MQGGPMTLLAIETEDWANKFGGNATSMPAVEEVGRPGELVRAQPGPSSRYQRQGCVLRQRDGRRRLPLQVDGRCRVHAAAEPRARFQSDPSVVALGADNRLTHQALLRGMWSPGWEDIGLDVAAANSAPQLIRYGTEPIQTDVFVISADDDLLFATWNVTQDESRGTTLCASGSLGGNLTTDWFDAGADSELHG</sequence>
<name>A0ABY0HEX0_9PEZI</name>
<gene>
    <name evidence="1" type="ORF">DL762_001947</name>
</gene>